<keyword evidence="13" id="KW-1185">Reference proteome</keyword>
<dbReference type="CDD" id="cd03214">
    <property type="entry name" value="ABC_Iron-Siderophores_B12_Hemin"/>
    <property type="match status" value="1"/>
</dbReference>
<gene>
    <name evidence="12" type="ORF">CUN60_04965</name>
</gene>
<dbReference type="FunFam" id="3.40.50.300:FF:000134">
    <property type="entry name" value="Iron-enterobactin ABC transporter ATP-binding protein"/>
    <property type="match status" value="1"/>
</dbReference>
<dbReference type="PANTHER" id="PTHR42771:SF10">
    <property type="entry name" value="FERRICHROME TRANSPORT ATP-BINDING PROTEIN FHUC"/>
    <property type="match status" value="1"/>
</dbReference>
<evidence type="ECO:0000256" key="8">
    <source>
        <dbReference type="ARBA" id="ARBA00023004"/>
    </source>
</evidence>
<protein>
    <submittedName>
        <fullName evidence="12">Iron-enterobactin transporter ATP-binding protein</fullName>
    </submittedName>
</protein>
<evidence type="ECO:0000313" key="13">
    <source>
        <dbReference type="Proteomes" id="UP000236655"/>
    </source>
</evidence>
<evidence type="ECO:0000256" key="4">
    <source>
        <dbReference type="ARBA" id="ARBA00022475"/>
    </source>
</evidence>
<sequence>MTQSSTQSIFKANQISVKYQRQDILDKLNINLIDGKITAILGPNGSGKSTLLKALSGLIPCHSGNVMINDKNLNHINRTDLAKLLSILPQSPEAPTDITVSQLVSYGRYAYSSWFNKNKKEDNKQVKWALAVTNLTELAESFMHELSGGERQRVWIAMSLAQNSDYLFLDEPTTYLDIRFQFEIMQLIKNLNQQQGKTIVMVLHEIQHALNYADYILLLNQGKVHSYAPVEEIIHSGAIEEVFKIRIKQFTENGENHFTICNSG</sequence>
<evidence type="ECO:0000256" key="1">
    <source>
        <dbReference type="ARBA" id="ARBA00004202"/>
    </source>
</evidence>
<dbReference type="PROSITE" id="PS50893">
    <property type="entry name" value="ABC_TRANSPORTER_2"/>
    <property type="match status" value="1"/>
</dbReference>
<name>A0A2I7N5D3_9NEIS</name>
<organism evidence="12 13">
    <name type="scientific">Aquella oligotrophica</name>
    <dbReference type="NCBI Taxonomy" id="2067065"/>
    <lineage>
        <taxon>Bacteria</taxon>
        <taxon>Pseudomonadati</taxon>
        <taxon>Pseudomonadota</taxon>
        <taxon>Betaproteobacteria</taxon>
        <taxon>Neisseriales</taxon>
        <taxon>Neisseriaceae</taxon>
        <taxon>Aquella</taxon>
    </lineage>
</organism>
<keyword evidence="9" id="KW-0406">Ion transport</keyword>
<evidence type="ECO:0000256" key="7">
    <source>
        <dbReference type="ARBA" id="ARBA00022840"/>
    </source>
</evidence>
<keyword evidence="6" id="KW-0547">Nucleotide-binding</keyword>
<comment type="subcellular location">
    <subcellularLocation>
        <location evidence="1">Cell membrane</location>
        <topology evidence="1">Peripheral membrane protein</topology>
    </subcellularLocation>
</comment>
<dbReference type="GO" id="GO:0005886">
    <property type="term" value="C:plasma membrane"/>
    <property type="evidence" value="ECO:0007669"/>
    <property type="project" value="UniProtKB-SubCell"/>
</dbReference>
<keyword evidence="7 12" id="KW-0067">ATP-binding</keyword>
<keyword evidence="10" id="KW-0472">Membrane</keyword>
<dbReference type="InterPro" id="IPR003593">
    <property type="entry name" value="AAA+_ATPase"/>
</dbReference>
<keyword evidence="5" id="KW-0410">Iron transport</keyword>
<dbReference type="Proteomes" id="UP000236655">
    <property type="component" value="Chromosome"/>
</dbReference>
<dbReference type="InterPro" id="IPR003439">
    <property type="entry name" value="ABC_transporter-like_ATP-bd"/>
</dbReference>
<evidence type="ECO:0000256" key="2">
    <source>
        <dbReference type="ARBA" id="ARBA00005417"/>
    </source>
</evidence>
<evidence type="ECO:0000259" key="11">
    <source>
        <dbReference type="PROSITE" id="PS50893"/>
    </source>
</evidence>
<dbReference type="PROSITE" id="PS00211">
    <property type="entry name" value="ABC_TRANSPORTER_1"/>
    <property type="match status" value="1"/>
</dbReference>
<comment type="similarity">
    <text evidence="2">Belongs to the ABC transporter superfamily.</text>
</comment>
<evidence type="ECO:0000256" key="9">
    <source>
        <dbReference type="ARBA" id="ARBA00023065"/>
    </source>
</evidence>
<keyword evidence="8" id="KW-0408">Iron</keyword>
<dbReference type="GO" id="GO:0006826">
    <property type="term" value="P:iron ion transport"/>
    <property type="evidence" value="ECO:0007669"/>
    <property type="project" value="UniProtKB-KW"/>
</dbReference>
<dbReference type="InterPro" id="IPR027417">
    <property type="entry name" value="P-loop_NTPase"/>
</dbReference>
<evidence type="ECO:0000256" key="10">
    <source>
        <dbReference type="ARBA" id="ARBA00023136"/>
    </source>
</evidence>
<keyword evidence="4" id="KW-1003">Cell membrane</keyword>
<evidence type="ECO:0000256" key="5">
    <source>
        <dbReference type="ARBA" id="ARBA00022496"/>
    </source>
</evidence>
<dbReference type="SMART" id="SM00382">
    <property type="entry name" value="AAA"/>
    <property type="match status" value="1"/>
</dbReference>
<dbReference type="AlphaFoldDB" id="A0A2I7N5D3"/>
<dbReference type="GO" id="GO:0005524">
    <property type="term" value="F:ATP binding"/>
    <property type="evidence" value="ECO:0007669"/>
    <property type="project" value="UniProtKB-KW"/>
</dbReference>
<dbReference type="Gene3D" id="3.40.50.300">
    <property type="entry name" value="P-loop containing nucleotide triphosphate hydrolases"/>
    <property type="match status" value="1"/>
</dbReference>
<proteinExistence type="inferred from homology"/>
<dbReference type="Pfam" id="PF00005">
    <property type="entry name" value="ABC_tran"/>
    <property type="match status" value="1"/>
</dbReference>
<dbReference type="SUPFAM" id="SSF52540">
    <property type="entry name" value="P-loop containing nucleoside triphosphate hydrolases"/>
    <property type="match status" value="1"/>
</dbReference>
<dbReference type="EMBL" id="CP024847">
    <property type="protein sequence ID" value="AUR51668.1"/>
    <property type="molecule type" value="Genomic_DNA"/>
</dbReference>
<evidence type="ECO:0000256" key="3">
    <source>
        <dbReference type="ARBA" id="ARBA00022448"/>
    </source>
</evidence>
<reference evidence="13" key="1">
    <citation type="submission" date="2017-11" db="EMBL/GenBank/DDBJ databases">
        <authorList>
            <person name="Chan K.G."/>
            <person name="Lee L.S."/>
        </authorList>
    </citation>
    <scope>NUCLEOTIDE SEQUENCE [LARGE SCALE GENOMIC DNA]</scope>
    <source>
        <strain evidence="13">DSM 100970</strain>
    </source>
</reference>
<dbReference type="KEGG" id="nba:CUN60_04965"/>
<dbReference type="InterPro" id="IPR051535">
    <property type="entry name" value="Siderophore_ABC-ATPase"/>
</dbReference>
<dbReference type="PANTHER" id="PTHR42771">
    <property type="entry name" value="IRON(3+)-HYDROXAMATE IMPORT ATP-BINDING PROTEIN FHUC"/>
    <property type="match status" value="1"/>
</dbReference>
<dbReference type="GO" id="GO:0016887">
    <property type="term" value="F:ATP hydrolysis activity"/>
    <property type="evidence" value="ECO:0007669"/>
    <property type="project" value="InterPro"/>
</dbReference>
<evidence type="ECO:0000256" key="6">
    <source>
        <dbReference type="ARBA" id="ARBA00022741"/>
    </source>
</evidence>
<dbReference type="OrthoDB" id="5296765at2"/>
<evidence type="ECO:0000313" key="12">
    <source>
        <dbReference type="EMBL" id="AUR51668.1"/>
    </source>
</evidence>
<keyword evidence="3" id="KW-0813">Transport</keyword>
<dbReference type="RefSeq" id="WP_102950967.1">
    <property type="nucleotide sequence ID" value="NZ_CP024847.1"/>
</dbReference>
<dbReference type="InterPro" id="IPR017871">
    <property type="entry name" value="ABC_transporter-like_CS"/>
</dbReference>
<accession>A0A2I7N5D3</accession>
<feature type="domain" description="ABC transporter" evidence="11">
    <location>
        <begin position="4"/>
        <end position="246"/>
    </location>
</feature>